<dbReference type="AlphaFoldDB" id="A0A0A9BIJ8"/>
<proteinExistence type="predicted"/>
<sequence length="34" mass="3804">MAPSRSMDGGAMGWLRRGMSKLRSEGLVDKRDDH</sequence>
<dbReference type="EMBL" id="GBRH01234086">
    <property type="protein sequence ID" value="JAD63809.1"/>
    <property type="molecule type" value="Transcribed_RNA"/>
</dbReference>
<organism evidence="1">
    <name type="scientific">Arundo donax</name>
    <name type="common">Giant reed</name>
    <name type="synonym">Donax arundinaceus</name>
    <dbReference type="NCBI Taxonomy" id="35708"/>
    <lineage>
        <taxon>Eukaryota</taxon>
        <taxon>Viridiplantae</taxon>
        <taxon>Streptophyta</taxon>
        <taxon>Embryophyta</taxon>
        <taxon>Tracheophyta</taxon>
        <taxon>Spermatophyta</taxon>
        <taxon>Magnoliopsida</taxon>
        <taxon>Liliopsida</taxon>
        <taxon>Poales</taxon>
        <taxon>Poaceae</taxon>
        <taxon>PACMAD clade</taxon>
        <taxon>Arundinoideae</taxon>
        <taxon>Arundineae</taxon>
        <taxon>Arundo</taxon>
    </lineage>
</organism>
<reference evidence="1" key="1">
    <citation type="submission" date="2014-09" db="EMBL/GenBank/DDBJ databases">
        <authorList>
            <person name="Magalhaes I.L.F."/>
            <person name="Oliveira U."/>
            <person name="Santos F.R."/>
            <person name="Vidigal T.H.D.A."/>
            <person name="Brescovit A.D."/>
            <person name="Santos A.J."/>
        </authorList>
    </citation>
    <scope>NUCLEOTIDE SEQUENCE</scope>
    <source>
        <tissue evidence="1">Shoot tissue taken approximately 20 cm above the soil surface</tissue>
    </source>
</reference>
<evidence type="ECO:0000313" key="1">
    <source>
        <dbReference type="EMBL" id="JAD63809.1"/>
    </source>
</evidence>
<protein>
    <submittedName>
        <fullName evidence="1">Uncharacterized protein</fullName>
    </submittedName>
</protein>
<name>A0A0A9BIJ8_ARUDO</name>
<reference evidence="1" key="2">
    <citation type="journal article" date="2015" name="Data Brief">
        <title>Shoot transcriptome of the giant reed, Arundo donax.</title>
        <authorList>
            <person name="Barrero R.A."/>
            <person name="Guerrero F.D."/>
            <person name="Moolhuijzen P."/>
            <person name="Goolsby J.A."/>
            <person name="Tidwell J."/>
            <person name="Bellgard S.E."/>
            <person name="Bellgard M.I."/>
        </authorList>
    </citation>
    <scope>NUCLEOTIDE SEQUENCE</scope>
    <source>
        <tissue evidence="1">Shoot tissue taken approximately 20 cm above the soil surface</tissue>
    </source>
</reference>
<accession>A0A0A9BIJ8</accession>